<dbReference type="InterPro" id="IPR029058">
    <property type="entry name" value="AB_hydrolase_fold"/>
</dbReference>
<name>A0AAT9HZN7_9ACTN</name>
<reference evidence="1" key="2">
    <citation type="submission" date="2024-07" db="EMBL/GenBank/DDBJ databases">
        <title>Streptomyces haneummycinica sp. nov., a new antibiotic-producing actinobacterium isolated from marine sediment.</title>
        <authorList>
            <person name="Uemura M."/>
            <person name="Hamada M."/>
            <person name="Hirano S."/>
            <person name="Kobayashi K."/>
            <person name="Ohshiro T."/>
            <person name="Kobayashi T."/>
            <person name="Terahara T."/>
        </authorList>
    </citation>
    <scope>NUCLEOTIDE SEQUENCE</scope>
    <source>
        <strain evidence="1">KM77-8</strain>
    </source>
</reference>
<dbReference type="SUPFAM" id="SSF53474">
    <property type="entry name" value="alpha/beta-Hydrolases"/>
    <property type="match status" value="1"/>
</dbReference>
<protein>
    <recommendedName>
        <fullName evidence="2">Alpha/beta hydrolase</fullName>
    </recommendedName>
</protein>
<organism evidence="1">
    <name type="scientific">Streptomyces haneummycinicus</name>
    <dbReference type="NCBI Taxonomy" id="3074435"/>
    <lineage>
        <taxon>Bacteria</taxon>
        <taxon>Bacillati</taxon>
        <taxon>Actinomycetota</taxon>
        <taxon>Actinomycetes</taxon>
        <taxon>Kitasatosporales</taxon>
        <taxon>Streptomycetaceae</taxon>
        <taxon>Streptomyces</taxon>
    </lineage>
</organism>
<dbReference type="Gene3D" id="3.40.50.1820">
    <property type="entry name" value="alpha/beta hydrolase"/>
    <property type="match status" value="1"/>
</dbReference>
<gene>
    <name evidence="1" type="ORF">SHKM778_90520</name>
</gene>
<evidence type="ECO:0000313" key="1">
    <source>
        <dbReference type="EMBL" id="BFO22664.1"/>
    </source>
</evidence>
<reference evidence="1" key="1">
    <citation type="submission" date="2024-06" db="EMBL/GenBank/DDBJ databases">
        <authorList>
            <consortium name="consrtm"/>
            <person name="Uemura M."/>
            <person name="Terahara T."/>
        </authorList>
    </citation>
    <scope>NUCLEOTIDE SEQUENCE</scope>
    <source>
        <strain evidence="1">KM77-8</strain>
    </source>
</reference>
<dbReference type="AlphaFoldDB" id="A0AAT9HZN7"/>
<evidence type="ECO:0008006" key="2">
    <source>
        <dbReference type="Google" id="ProtNLM"/>
    </source>
</evidence>
<proteinExistence type="predicted"/>
<accession>A0AAT9HZN7</accession>
<sequence length="67" mass="7440">MLPHPAVPVRRRRPGRLHGLGADSIEAYPVTLPGLVSSHLLDGCGHWIQQERPDDVNRILVDWLAAL</sequence>
<dbReference type="EMBL" id="AP035768">
    <property type="protein sequence ID" value="BFO22664.1"/>
    <property type="molecule type" value="Genomic_DNA"/>
</dbReference>